<reference evidence="8 9" key="1">
    <citation type="submission" date="2018-03" db="EMBL/GenBank/DDBJ databases">
        <authorList>
            <person name="Guldener U."/>
        </authorList>
    </citation>
    <scope>NUCLEOTIDE SEQUENCE [LARGE SCALE GENOMIC DNA]</scope>
    <source>
        <strain evidence="8 9">DAOM196992</strain>
    </source>
</reference>
<feature type="transmembrane region" description="Helical" evidence="6">
    <location>
        <begin position="172"/>
        <end position="192"/>
    </location>
</feature>
<dbReference type="GO" id="GO:0005886">
    <property type="term" value="C:plasma membrane"/>
    <property type="evidence" value="ECO:0007669"/>
    <property type="project" value="TreeGrafter"/>
</dbReference>
<dbReference type="CDD" id="cd17323">
    <property type="entry name" value="MFS_Tpo1_MDR_like"/>
    <property type="match status" value="1"/>
</dbReference>
<feature type="transmembrane region" description="Helical" evidence="6">
    <location>
        <begin position="431"/>
        <end position="450"/>
    </location>
</feature>
<dbReference type="Pfam" id="PF07690">
    <property type="entry name" value="MFS_1"/>
    <property type="match status" value="1"/>
</dbReference>
<dbReference type="PANTHER" id="PTHR23502">
    <property type="entry name" value="MAJOR FACILITATOR SUPERFAMILY"/>
    <property type="match status" value="1"/>
</dbReference>
<evidence type="ECO:0000256" key="3">
    <source>
        <dbReference type="ARBA" id="ARBA00022989"/>
    </source>
</evidence>
<feature type="transmembrane region" description="Helical" evidence="6">
    <location>
        <begin position="528"/>
        <end position="552"/>
    </location>
</feature>
<feature type="region of interest" description="Disordered" evidence="5">
    <location>
        <begin position="1"/>
        <end position="38"/>
    </location>
</feature>
<feature type="domain" description="Major facilitator superfamily (MFS) profile" evidence="7">
    <location>
        <begin position="138"/>
        <end position="588"/>
    </location>
</feature>
<keyword evidence="2 6" id="KW-0812">Transmembrane</keyword>
<dbReference type="EMBL" id="OOIP01000019">
    <property type="protein sequence ID" value="SPO40347.1"/>
    <property type="molecule type" value="Genomic_DNA"/>
</dbReference>
<dbReference type="SUPFAM" id="SSF103473">
    <property type="entry name" value="MFS general substrate transporter"/>
    <property type="match status" value="1"/>
</dbReference>
<feature type="transmembrane region" description="Helical" evidence="6">
    <location>
        <begin position="296"/>
        <end position="315"/>
    </location>
</feature>
<dbReference type="FunFam" id="1.20.1250.20:FF:000082">
    <property type="entry name" value="MFS multidrug transporter, putative"/>
    <property type="match status" value="1"/>
</dbReference>
<keyword evidence="4 6" id="KW-0472">Membrane</keyword>
<feature type="region of interest" description="Disordered" evidence="5">
    <location>
        <begin position="59"/>
        <end position="120"/>
    </location>
</feature>
<feature type="transmembrane region" description="Helical" evidence="6">
    <location>
        <begin position="391"/>
        <end position="411"/>
    </location>
</feature>
<organism evidence="8 9">
    <name type="scientific">Pseudozyma flocculosa</name>
    <dbReference type="NCBI Taxonomy" id="84751"/>
    <lineage>
        <taxon>Eukaryota</taxon>
        <taxon>Fungi</taxon>
        <taxon>Dikarya</taxon>
        <taxon>Basidiomycota</taxon>
        <taxon>Ustilaginomycotina</taxon>
        <taxon>Ustilaginomycetes</taxon>
        <taxon>Ustilaginales</taxon>
        <taxon>Ustilaginaceae</taxon>
        <taxon>Pseudozyma</taxon>
    </lineage>
</organism>
<evidence type="ECO:0000256" key="2">
    <source>
        <dbReference type="ARBA" id="ARBA00022692"/>
    </source>
</evidence>
<dbReference type="Gene3D" id="1.20.1250.20">
    <property type="entry name" value="MFS general substrate transporter like domains"/>
    <property type="match status" value="1"/>
</dbReference>
<feature type="transmembrane region" description="Helical" evidence="6">
    <location>
        <begin position="496"/>
        <end position="516"/>
    </location>
</feature>
<dbReference type="AlphaFoldDB" id="A0A5C3F9D3"/>
<evidence type="ECO:0000313" key="9">
    <source>
        <dbReference type="Proteomes" id="UP000323386"/>
    </source>
</evidence>
<evidence type="ECO:0000256" key="1">
    <source>
        <dbReference type="ARBA" id="ARBA00004141"/>
    </source>
</evidence>
<keyword evidence="3 6" id="KW-1133">Transmembrane helix</keyword>
<dbReference type="PROSITE" id="PS50850">
    <property type="entry name" value="MFS"/>
    <property type="match status" value="1"/>
</dbReference>
<evidence type="ECO:0000256" key="5">
    <source>
        <dbReference type="SAM" id="MobiDB-lite"/>
    </source>
</evidence>
<evidence type="ECO:0000259" key="7">
    <source>
        <dbReference type="PROSITE" id="PS50850"/>
    </source>
</evidence>
<feature type="compositionally biased region" description="Polar residues" evidence="5">
    <location>
        <begin position="22"/>
        <end position="33"/>
    </location>
</feature>
<gene>
    <name evidence="8" type="ORF">PSFLO_05829</name>
</gene>
<feature type="transmembrane region" description="Helical" evidence="6">
    <location>
        <begin position="264"/>
        <end position="284"/>
    </location>
</feature>
<name>A0A5C3F9D3_9BASI</name>
<dbReference type="OrthoDB" id="9986881at2759"/>
<protein>
    <submittedName>
        <fullName evidence="8">Related to multidrug resistance protein</fullName>
    </submittedName>
</protein>
<dbReference type="InterPro" id="IPR020846">
    <property type="entry name" value="MFS_dom"/>
</dbReference>
<proteinExistence type="predicted"/>
<keyword evidence="9" id="KW-1185">Reference proteome</keyword>
<feature type="transmembrane region" description="Helical" evidence="6">
    <location>
        <begin position="564"/>
        <end position="583"/>
    </location>
</feature>
<evidence type="ECO:0000256" key="6">
    <source>
        <dbReference type="SAM" id="Phobius"/>
    </source>
</evidence>
<evidence type="ECO:0000256" key="4">
    <source>
        <dbReference type="ARBA" id="ARBA00023136"/>
    </source>
</evidence>
<evidence type="ECO:0000313" key="8">
    <source>
        <dbReference type="EMBL" id="SPO40347.1"/>
    </source>
</evidence>
<dbReference type="Proteomes" id="UP000323386">
    <property type="component" value="Unassembled WGS sequence"/>
</dbReference>
<dbReference type="GO" id="GO:0022857">
    <property type="term" value="F:transmembrane transporter activity"/>
    <property type="evidence" value="ECO:0007669"/>
    <property type="project" value="InterPro"/>
</dbReference>
<dbReference type="InterPro" id="IPR036259">
    <property type="entry name" value="MFS_trans_sf"/>
</dbReference>
<dbReference type="InterPro" id="IPR011701">
    <property type="entry name" value="MFS"/>
</dbReference>
<accession>A0A5C3F9D3</accession>
<feature type="transmembrane region" description="Helical" evidence="6">
    <location>
        <begin position="136"/>
        <end position="160"/>
    </location>
</feature>
<feature type="transmembrane region" description="Helical" evidence="6">
    <location>
        <begin position="471"/>
        <end position="490"/>
    </location>
</feature>
<dbReference type="PANTHER" id="PTHR23502:SF173">
    <property type="entry name" value="MFS-MULTIDRUG-RESISTANCE TRANSPORTER-RELATED"/>
    <property type="match status" value="1"/>
</dbReference>
<comment type="subcellular location">
    <subcellularLocation>
        <location evidence="1">Membrane</location>
        <topology evidence="1">Multi-pass membrane protein</topology>
    </subcellularLocation>
</comment>
<sequence>MTDPPRRTSSTSFRSQHDLHSATATKLNTPSTSHANLHAHAHALDLDLPPIPKRLKADVDEVPFSGRRPIDDEDDNGDETRFQPQSGEITRVASPVLGSAEKKSRSGEQQEEEEEEWKLTLDDDEDPTKWKDSRKWATTALVCLIYCTATLTSSIATGAAHQYAHQFSVTPFHQSLILTVYMIGLAIGPPIWAPLSETYGRLTVNLVSLPGYTLFNIGCALSPSYTSLLVCRFFVGLCGASPQSNSGATISDVWPPAQRLWPMFIYTCAAFGGPVLGPLCGGFLAGENPESHRWRWIYWLLTILGGVSTLCVVLVQRETYRPVLLKRKALRLLREHRSGSGSGTATTEKVEAPRSIYERELLATLDSQRLTVRGVLTTHVSRPFKMLLTELPLAYAAAWTSFAYAVLFIFFEAFPVVFGATYGFTAGQVGLAFLPLGIGILATVPVVRYFNRLNLAIRRENAGRAPPEARLKQGVLSAPMFVVGFFWFGWTARRSIHWISPMLATIPIGAGLIFSFNSLSVYVAECYTAYAASALGAMAFSRCILAVFVPLFGRTMFQGLGAGWAASILAFVSLAAVPIPFLFQRYGPAVRQRSRMAVKD</sequence>